<protein>
    <submittedName>
        <fullName evidence="1">Uncharacterized protein</fullName>
    </submittedName>
</protein>
<dbReference type="RefSeq" id="WP_124704129.1">
    <property type="nucleotide sequence ID" value="NZ_BGOW01000009.1"/>
</dbReference>
<name>A0A401JCH0_9PROT</name>
<evidence type="ECO:0000313" key="1">
    <source>
        <dbReference type="EMBL" id="GBL45299.1"/>
    </source>
</evidence>
<dbReference type="AlphaFoldDB" id="A0A401JCH0"/>
<reference evidence="1 2" key="1">
    <citation type="journal article" date="2019" name="Front. Microbiol.">
        <title>Genomes of Neutrophilic Sulfur-Oxidizing Chemolithoautotrophs Representing 9 Proteobacterial Species From 8 Genera.</title>
        <authorList>
            <person name="Watanabe T."/>
            <person name="Kojima H."/>
            <person name="Umezawa K."/>
            <person name="Hori C."/>
            <person name="Takasuka T.E."/>
            <person name="Kato Y."/>
            <person name="Fukui M."/>
        </authorList>
    </citation>
    <scope>NUCLEOTIDE SEQUENCE [LARGE SCALE GENOMIC DNA]</scope>
    <source>
        <strain evidence="1 2">TTN</strain>
    </source>
</reference>
<dbReference type="OrthoDB" id="8564048at2"/>
<keyword evidence="2" id="KW-1185">Reference proteome</keyword>
<evidence type="ECO:0000313" key="2">
    <source>
        <dbReference type="Proteomes" id="UP000286806"/>
    </source>
</evidence>
<accession>A0A401JCH0</accession>
<dbReference type="EMBL" id="BGOW01000009">
    <property type="protein sequence ID" value="GBL45299.1"/>
    <property type="molecule type" value="Genomic_DNA"/>
</dbReference>
<proteinExistence type="predicted"/>
<comment type="caution">
    <text evidence="1">The sequence shown here is derived from an EMBL/GenBank/DDBJ whole genome shotgun (WGS) entry which is preliminary data.</text>
</comment>
<sequence length="128" mass="14831">MRETIEILGKSILVEWTRAAENALNKLDSPLLIEMELLFSCLIRKAVRFRLGDVNPDKFVFVTPQMKVRFRPVMTKACRISDLGEGETPLTDFPIKKSSAFVPKYLFIDYQRGKWSGEFQLVEFAKNR</sequence>
<organism evidence="1 2">
    <name type="scientific">Sulfuriferula multivorans</name>
    <dbReference type="NCBI Taxonomy" id="1559896"/>
    <lineage>
        <taxon>Bacteria</taxon>
        <taxon>Pseudomonadati</taxon>
        <taxon>Pseudomonadota</taxon>
        <taxon>Betaproteobacteria</taxon>
        <taxon>Nitrosomonadales</taxon>
        <taxon>Sulfuricellaceae</taxon>
        <taxon>Sulfuriferula</taxon>
    </lineage>
</organism>
<dbReference type="Proteomes" id="UP000286806">
    <property type="component" value="Unassembled WGS sequence"/>
</dbReference>
<gene>
    <name evidence="1" type="ORF">SFMTTN_1106</name>
</gene>